<evidence type="ECO:0000313" key="1">
    <source>
        <dbReference type="EMBL" id="PDH40227.1"/>
    </source>
</evidence>
<gene>
    <name evidence="1" type="ORF">CNE99_03970</name>
</gene>
<sequence length="140" mass="15910">MEGSVRRVGDRVRITVQLIEAANDAHMWSNNFDRELDDIFAVQDEVASQVAEALKVKFKGDAANQPTRNIAAYELFLEARELGSRVNRDDMALSIRKFREAIVIRPGVRRCLAWYGLQPSSGRLLEFRFAGPDRGCPRCR</sequence>
<comment type="caution">
    <text evidence="1">The sequence shown here is derived from an EMBL/GenBank/DDBJ whole genome shotgun (WGS) entry which is preliminary data.</text>
</comment>
<organism evidence="1 2">
    <name type="scientific">OM182 bacterium MED-G24</name>
    <dbReference type="NCBI Taxonomy" id="1986255"/>
    <lineage>
        <taxon>Bacteria</taxon>
        <taxon>Pseudomonadati</taxon>
        <taxon>Pseudomonadota</taxon>
        <taxon>Gammaproteobacteria</taxon>
        <taxon>OMG group</taxon>
        <taxon>OM182 clade</taxon>
    </lineage>
</organism>
<dbReference type="AlphaFoldDB" id="A0A2A5WVH8"/>
<evidence type="ECO:0000313" key="2">
    <source>
        <dbReference type="Proteomes" id="UP000219327"/>
    </source>
</evidence>
<name>A0A2A5WVH8_9GAMM</name>
<protein>
    <submittedName>
        <fullName evidence="1">Uncharacterized protein</fullName>
    </submittedName>
</protein>
<dbReference type="Proteomes" id="UP000219327">
    <property type="component" value="Unassembled WGS sequence"/>
</dbReference>
<dbReference type="EMBL" id="NTKD01000014">
    <property type="protein sequence ID" value="PDH40227.1"/>
    <property type="molecule type" value="Genomic_DNA"/>
</dbReference>
<reference evidence="1 2" key="1">
    <citation type="submission" date="2017-08" db="EMBL/GenBank/DDBJ databases">
        <title>Fine stratification of microbial communities through a metagenomic profile of the photic zone.</title>
        <authorList>
            <person name="Haro-Moreno J.M."/>
            <person name="Lopez-Perez M."/>
            <person name="De La Torre J."/>
            <person name="Picazo A."/>
            <person name="Camacho A."/>
            <person name="Rodriguez-Valera F."/>
        </authorList>
    </citation>
    <scope>NUCLEOTIDE SEQUENCE [LARGE SCALE GENOMIC DNA]</scope>
    <source>
        <strain evidence="1">MED-G24</strain>
    </source>
</reference>
<proteinExistence type="predicted"/>
<accession>A0A2A5WVH8</accession>